<sequence>MKARIKFSKSGSMKFIGHLDVMRYFQKAFRRCGINVEYSKGYSPHQIISFAAPLGVGLTSDSEYLDVQLSSSDSSKEMIKQINAVMSEGFNILSFKELSDDSKNAMSIVAAADYLISLKDGYEFTDDFEGRFSDFISQDTITILKKTKKSETMMDIKPFIYQTAFKKTEFFKKTGRNDNEAASVADVYENGTVVYLQLATGSVTNIKPELVMDAFCQYAGIVFNEYAFQYHRLEVYGDIGTEEERRLVSLNDLGTEVL</sequence>
<feature type="domain" description="DUF2344" evidence="1">
    <location>
        <begin position="2"/>
        <end position="208"/>
    </location>
</feature>
<dbReference type="Proteomes" id="UP000273083">
    <property type="component" value="Unassembled WGS sequence"/>
</dbReference>
<dbReference type="AlphaFoldDB" id="A0A3N1XVR6"/>
<name>A0A3N1XVR6_9FIRM</name>
<dbReference type="RefSeq" id="WP_123608718.1">
    <property type="nucleotide sequence ID" value="NZ_RJVG01000003.1"/>
</dbReference>
<dbReference type="EMBL" id="RJVG01000003">
    <property type="protein sequence ID" value="ROR29272.1"/>
    <property type="molecule type" value="Genomic_DNA"/>
</dbReference>
<dbReference type="NCBIfam" id="TIGR03936">
    <property type="entry name" value="sam_1_link_chp"/>
    <property type="match status" value="1"/>
</dbReference>
<evidence type="ECO:0000259" key="1">
    <source>
        <dbReference type="Pfam" id="PF10105"/>
    </source>
</evidence>
<accession>A0A3N1XVR6</accession>
<gene>
    <name evidence="2" type="ORF">EDD66_103208</name>
</gene>
<comment type="caution">
    <text evidence="2">The sequence shown here is derived from an EMBL/GenBank/DDBJ whole genome shotgun (WGS) entry which is preliminary data.</text>
</comment>
<dbReference type="OrthoDB" id="9780488at2"/>
<evidence type="ECO:0000313" key="3">
    <source>
        <dbReference type="Proteomes" id="UP000273083"/>
    </source>
</evidence>
<dbReference type="Pfam" id="PF10105">
    <property type="entry name" value="DUF2344"/>
    <property type="match status" value="1"/>
</dbReference>
<keyword evidence="3" id="KW-1185">Reference proteome</keyword>
<protein>
    <submittedName>
        <fullName evidence="2">Radical SAM-linked protein</fullName>
    </submittedName>
</protein>
<organism evidence="2 3">
    <name type="scientific">Mobilisporobacter senegalensis</name>
    <dbReference type="NCBI Taxonomy" id="1329262"/>
    <lineage>
        <taxon>Bacteria</taxon>
        <taxon>Bacillati</taxon>
        <taxon>Bacillota</taxon>
        <taxon>Clostridia</taxon>
        <taxon>Lachnospirales</taxon>
        <taxon>Lachnospiraceae</taxon>
        <taxon>Mobilisporobacter</taxon>
    </lineage>
</organism>
<proteinExistence type="predicted"/>
<reference evidence="2 3" key="1">
    <citation type="submission" date="2018-11" db="EMBL/GenBank/DDBJ databases">
        <title>Genomic Encyclopedia of Type Strains, Phase IV (KMG-IV): sequencing the most valuable type-strain genomes for metagenomic binning, comparative biology and taxonomic classification.</title>
        <authorList>
            <person name="Goeker M."/>
        </authorList>
    </citation>
    <scope>NUCLEOTIDE SEQUENCE [LARGE SCALE GENOMIC DNA]</scope>
    <source>
        <strain evidence="2 3">DSM 26537</strain>
    </source>
</reference>
<evidence type="ECO:0000313" key="2">
    <source>
        <dbReference type="EMBL" id="ROR29272.1"/>
    </source>
</evidence>
<dbReference type="InterPro" id="IPR018768">
    <property type="entry name" value="DUF2344"/>
</dbReference>